<dbReference type="EMBL" id="FTNK01000002">
    <property type="protein sequence ID" value="SIQ52197.1"/>
    <property type="molecule type" value="Genomic_DNA"/>
</dbReference>
<sequence length="82" mass="9295">MRRRPGALYILALGIIGQTSLVDTFAHLHTPFHISLIRATYGVIFGAIFSLLYLGTWNVLEYLWNRLSPSSERKVSSKEAMQ</sequence>
<feature type="transmembrane region" description="Helical" evidence="1">
    <location>
        <begin position="40"/>
        <end position="64"/>
    </location>
</feature>
<organism evidence="2 3">
    <name type="scientific">Paenibacillus macquariensis</name>
    <dbReference type="NCBI Taxonomy" id="948756"/>
    <lineage>
        <taxon>Bacteria</taxon>
        <taxon>Bacillati</taxon>
        <taxon>Bacillota</taxon>
        <taxon>Bacilli</taxon>
        <taxon>Bacillales</taxon>
        <taxon>Paenibacillaceae</taxon>
        <taxon>Paenibacillus</taxon>
    </lineage>
</organism>
<keyword evidence="1" id="KW-0472">Membrane</keyword>
<accession>A0ABY1JP60</accession>
<comment type="caution">
    <text evidence="2">The sequence shown here is derived from an EMBL/GenBank/DDBJ whole genome shotgun (WGS) entry which is preliminary data.</text>
</comment>
<dbReference type="InterPro" id="IPR043748">
    <property type="entry name" value="DUF5693"/>
</dbReference>
<dbReference type="Pfam" id="PF18949">
    <property type="entry name" value="DUF5693"/>
    <property type="match status" value="1"/>
</dbReference>
<keyword evidence="1" id="KW-1133">Transmembrane helix</keyword>
<dbReference type="Proteomes" id="UP000186666">
    <property type="component" value="Unassembled WGS sequence"/>
</dbReference>
<evidence type="ECO:0000256" key="1">
    <source>
        <dbReference type="SAM" id="Phobius"/>
    </source>
</evidence>
<proteinExistence type="predicted"/>
<reference evidence="2 3" key="1">
    <citation type="submission" date="2017-01" db="EMBL/GenBank/DDBJ databases">
        <authorList>
            <person name="Varghese N."/>
            <person name="Submissions S."/>
        </authorList>
    </citation>
    <scope>NUCLEOTIDE SEQUENCE [LARGE SCALE GENOMIC DNA]</scope>
    <source>
        <strain evidence="2 3">ATCC 23464</strain>
    </source>
</reference>
<gene>
    <name evidence="2" type="ORF">SAMN05421578_102393</name>
</gene>
<feature type="transmembrane region" description="Helical" evidence="1">
    <location>
        <begin position="7"/>
        <end position="28"/>
    </location>
</feature>
<protein>
    <submittedName>
        <fullName evidence="2">Uncharacterized protein</fullName>
    </submittedName>
</protein>
<name>A0ABY1JP60_9BACL</name>
<keyword evidence="1" id="KW-0812">Transmembrane</keyword>
<evidence type="ECO:0000313" key="3">
    <source>
        <dbReference type="Proteomes" id="UP000186666"/>
    </source>
</evidence>
<evidence type="ECO:0000313" key="2">
    <source>
        <dbReference type="EMBL" id="SIQ52197.1"/>
    </source>
</evidence>
<keyword evidence="3" id="KW-1185">Reference proteome</keyword>